<evidence type="ECO:0000256" key="4">
    <source>
        <dbReference type="ARBA" id="ARBA00022840"/>
    </source>
</evidence>
<proteinExistence type="predicted"/>
<name>A0AAD3NWA4_CRYJA</name>
<keyword evidence="1" id="KW-0808">Transferase</keyword>
<evidence type="ECO:0000313" key="6">
    <source>
        <dbReference type="EMBL" id="GLJ59697.1"/>
    </source>
</evidence>
<keyword evidence="2" id="KW-0547">Nucleotide-binding</keyword>
<feature type="compositionally biased region" description="Polar residues" evidence="5">
    <location>
        <begin position="119"/>
        <end position="130"/>
    </location>
</feature>
<feature type="compositionally biased region" description="Polar residues" evidence="5">
    <location>
        <begin position="76"/>
        <end position="89"/>
    </location>
</feature>
<evidence type="ECO:0000256" key="2">
    <source>
        <dbReference type="ARBA" id="ARBA00022741"/>
    </source>
</evidence>
<protein>
    <submittedName>
        <fullName evidence="6">Uncharacterized protein</fullName>
    </submittedName>
</protein>
<evidence type="ECO:0000313" key="7">
    <source>
        <dbReference type="Proteomes" id="UP001234787"/>
    </source>
</evidence>
<dbReference type="InterPro" id="IPR052059">
    <property type="entry name" value="CR_Ser/Thr_kinase"/>
</dbReference>
<dbReference type="GO" id="GO:0016301">
    <property type="term" value="F:kinase activity"/>
    <property type="evidence" value="ECO:0007669"/>
    <property type="project" value="UniProtKB-KW"/>
</dbReference>
<organism evidence="6 7">
    <name type="scientific">Cryptomeria japonica</name>
    <name type="common">Japanese cedar</name>
    <name type="synonym">Cupressus japonica</name>
    <dbReference type="NCBI Taxonomy" id="3369"/>
    <lineage>
        <taxon>Eukaryota</taxon>
        <taxon>Viridiplantae</taxon>
        <taxon>Streptophyta</taxon>
        <taxon>Embryophyta</taxon>
        <taxon>Tracheophyta</taxon>
        <taxon>Spermatophyta</taxon>
        <taxon>Pinopsida</taxon>
        <taxon>Pinidae</taxon>
        <taxon>Conifers II</taxon>
        <taxon>Cupressales</taxon>
        <taxon>Cupressaceae</taxon>
        <taxon>Cryptomeria</taxon>
    </lineage>
</organism>
<feature type="region of interest" description="Disordered" evidence="5">
    <location>
        <begin position="73"/>
        <end position="130"/>
    </location>
</feature>
<dbReference type="GO" id="GO:0005524">
    <property type="term" value="F:ATP binding"/>
    <property type="evidence" value="ECO:0007669"/>
    <property type="project" value="UniProtKB-KW"/>
</dbReference>
<dbReference type="AlphaFoldDB" id="A0AAD3NWA4"/>
<keyword evidence="4" id="KW-0067">ATP-binding</keyword>
<keyword evidence="7" id="KW-1185">Reference proteome</keyword>
<evidence type="ECO:0000256" key="3">
    <source>
        <dbReference type="ARBA" id="ARBA00022777"/>
    </source>
</evidence>
<feature type="compositionally biased region" description="Low complexity" evidence="5">
    <location>
        <begin position="99"/>
        <end position="118"/>
    </location>
</feature>
<keyword evidence="3" id="KW-0418">Kinase</keyword>
<gene>
    <name evidence="6" type="ORF">SUGI_1519440</name>
</gene>
<comment type="caution">
    <text evidence="6">The sequence shown here is derived from an EMBL/GenBank/DDBJ whole genome shotgun (WGS) entry which is preliminary data.</text>
</comment>
<sequence length="130" mass="13707">MICDAQAWKLFKAGNALNLVDSKASDVTEEQVLRCIHVGLLCVQANATLRPVMSNVIMMLSGKIDELPNPSKPVFINNSESHASNSKSMSGLGIEDNESATTSQISGSATSSSSGIHSVNETSVTVVEAR</sequence>
<accession>A0AAD3NWA4</accession>
<dbReference type="EMBL" id="BSEH01001253">
    <property type="protein sequence ID" value="GLJ59697.1"/>
    <property type="molecule type" value="Genomic_DNA"/>
</dbReference>
<evidence type="ECO:0000256" key="1">
    <source>
        <dbReference type="ARBA" id="ARBA00022679"/>
    </source>
</evidence>
<dbReference type="PANTHER" id="PTHR47973">
    <property type="entry name" value="CYSTEINE-RICH RECEPTOR-LIKE PROTEIN KINASE 3"/>
    <property type="match status" value="1"/>
</dbReference>
<reference evidence="6" key="1">
    <citation type="submission" date="2022-12" db="EMBL/GenBank/DDBJ databases">
        <title>Chromosome-Level Genome Assembly of Japanese Cedar (Cryptomeriajaponica D. Don).</title>
        <authorList>
            <person name="Fujino T."/>
            <person name="Yamaguchi K."/>
            <person name="Yokoyama T."/>
            <person name="Hamanaka T."/>
            <person name="Harazono Y."/>
            <person name="Kamada H."/>
            <person name="Kobayashi W."/>
            <person name="Ujino-Ihara T."/>
            <person name="Uchiyama K."/>
            <person name="Matsumoto A."/>
            <person name="Izuno A."/>
            <person name="Tsumura Y."/>
            <person name="Toyoda A."/>
            <person name="Shigenobu S."/>
            <person name="Moriguchi Y."/>
            <person name="Ueno S."/>
            <person name="Kasahara M."/>
        </authorList>
    </citation>
    <scope>NUCLEOTIDE SEQUENCE</scope>
</reference>
<evidence type="ECO:0000256" key="5">
    <source>
        <dbReference type="SAM" id="MobiDB-lite"/>
    </source>
</evidence>
<dbReference type="Proteomes" id="UP001234787">
    <property type="component" value="Unassembled WGS sequence"/>
</dbReference>